<gene>
    <name evidence="2" type="ORF">ACFOHJ_18090</name>
</gene>
<evidence type="ECO:0000313" key="2">
    <source>
        <dbReference type="EMBL" id="MFC3208138.1"/>
    </source>
</evidence>
<accession>A0ABV7KF15</accession>
<dbReference type="EMBL" id="JBHRTK010000016">
    <property type="protein sequence ID" value="MFC3208138.1"/>
    <property type="molecule type" value="Genomic_DNA"/>
</dbReference>
<feature type="domain" description="Phage head morphogenesis" evidence="1">
    <location>
        <begin position="209"/>
        <end position="333"/>
    </location>
</feature>
<keyword evidence="3" id="KW-1185">Reference proteome</keyword>
<proteinExistence type="predicted"/>
<sequence>MTRRTDREVFEELLAKHEPLIRQAFLDAIRDLVDNITLRVVVERLERGDVAGAINALHLDADAFGRLERAIADAYNSGGQATVGNLPRLIDPSGARVVFRFGIRNPEAEAWLREHSSTLVTRIVEDQVIGIRTALTEGLSQGQNPRATALNIAGRMNRATGRREGGIIGLTAPQERYVASARDELSSSDPDQMRHYLTRGRRDKRFDKTILRAIKDGKKLDGETVTRIVSRYSDRLLGLRGEMLARTETMLALGKAKDDAIRQQIASGKIKAEDVTKIWHSAGDNRVRHTHQVLNGTSVGIDELFESLSGATLRFPHDPDGPREEIIGCRCYLEYRVDYFASVVRRAKAEAA</sequence>
<evidence type="ECO:0000313" key="3">
    <source>
        <dbReference type="Proteomes" id="UP001595583"/>
    </source>
</evidence>
<organism evidence="2 3">
    <name type="scientific">Aquamicrobium soli</name>
    <dbReference type="NCBI Taxonomy" id="1811518"/>
    <lineage>
        <taxon>Bacteria</taxon>
        <taxon>Pseudomonadati</taxon>
        <taxon>Pseudomonadota</taxon>
        <taxon>Alphaproteobacteria</taxon>
        <taxon>Hyphomicrobiales</taxon>
        <taxon>Phyllobacteriaceae</taxon>
        <taxon>Aquamicrobium</taxon>
    </lineage>
</organism>
<dbReference type="Pfam" id="PF04233">
    <property type="entry name" value="Phage_Mu_F"/>
    <property type="match status" value="1"/>
</dbReference>
<evidence type="ECO:0000259" key="1">
    <source>
        <dbReference type="Pfam" id="PF04233"/>
    </source>
</evidence>
<protein>
    <submittedName>
        <fullName evidence="2">Phage minor head protein</fullName>
    </submittedName>
</protein>
<dbReference type="InterPro" id="IPR006528">
    <property type="entry name" value="Phage_head_morphogenesis_dom"/>
</dbReference>
<dbReference type="RefSeq" id="WP_378223010.1">
    <property type="nucleotide sequence ID" value="NZ_JBHRTK010000016.1"/>
</dbReference>
<comment type="caution">
    <text evidence="2">The sequence shown here is derived from an EMBL/GenBank/DDBJ whole genome shotgun (WGS) entry which is preliminary data.</text>
</comment>
<dbReference type="Proteomes" id="UP001595583">
    <property type="component" value="Unassembled WGS sequence"/>
</dbReference>
<reference evidence="3" key="1">
    <citation type="journal article" date="2019" name="Int. J. Syst. Evol. Microbiol.">
        <title>The Global Catalogue of Microorganisms (GCM) 10K type strain sequencing project: providing services to taxonomists for standard genome sequencing and annotation.</title>
        <authorList>
            <consortium name="The Broad Institute Genomics Platform"/>
            <consortium name="The Broad Institute Genome Sequencing Center for Infectious Disease"/>
            <person name="Wu L."/>
            <person name="Ma J."/>
        </authorList>
    </citation>
    <scope>NUCLEOTIDE SEQUENCE [LARGE SCALE GENOMIC DNA]</scope>
    <source>
        <strain evidence="3">KCTC 52165</strain>
    </source>
</reference>
<name>A0ABV7KF15_9HYPH</name>